<dbReference type="KEGG" id="asem:NNL22_16735"/>
<gene>
    <name evidence="1" type="ORF">NNL22_16735</name>
</gene>
<accession>A0A9E8KPD9</accession>
<organism evidence="1 2">
    <name type="scientific">Alkalimarinus sediminis</name>
    <dbReference type="NCBI Taxonomy" id="1632866"/>
    <lineage>
        <taxon>Bacteria</taxon>
        <taxon>Pseudomonadati</taxon>
        <taxon>Pseudomonadota</taxon>
        <taxon>Gammaproteobacteria</taxon>
        <taxon>Alteromonadales</taxon>
        <taxon>Alteromonadaceae</taxon>
        <taxon>Alkalimarinus</taxon>
    </lineage>
</organism>
<reference evidence="1" key="1">
    <citation type="submission" date="2022-07" db="EMBL/GenBank/DDBJ databases">
        <title>Alkalimarinus sp. nov., isolated from gut of a Alitta virens.</title>
        <authorList>
            <person name="Yang A.I."/>
            <person name="Shin N.-R."/>
        </authorList>
    </citation>
    <scope>NUCLEOTIDE SEQUENCE</scope>
    <source>
        <strain evidence="1">FA028</strain>
    </source>
</reference>
<dbReference type="RefSeq" id="WP_251810071.1">
    <property type="nucleotide sequence ID" value="NZ_CP101527.1"/>
</dbReference>
<evidence type="ECO:0000313" key="1">
    <source>
        <dbReference type="EMBL" id="UZW74644.1"/>
    </source>
</evidence>
<dbReference type="Proteomes" id="UP001164472">
    <property type="component" value="Chromosome"/>
</dbReference>
<proteinExistence type="predicted"/>
<dbReference type="EMBL" id="CP101527">
    <property type="protein sequence ID" value="UZW74644.1"/>
    <property type="molecule type" value="Genomic_DNA"/>
</dbReference>
<evidence type="ECO:0000313" key="2">
    <source>
        <dbReference type="Proteomes" id="UP001164472"/>
    </source>
</evidence>
<protein>
    <submittedName>
        <fullName evidence="1">Uncharacterized protein</fullName>
    </submittedName>
</protein>
<keyword evidence="2" id="KW-1185">Reference proteome</keyword>
<sequence length="437" mass="49772">MSVAVESRGNETDWATTLLAPNMDEFCEVKRDQRVVKPKRLLLWLLDFVAISDAAMDLNGDGNTLYNEKVALIADDKAFAKCIESSRCDELDQEKVLRIRSVIESLWSPSPPNPFRTHFLPGREGSASKIELSSFLTQDSDIESVCPAPDRVFTPQSELEDESSNESSWLDRVVVREKSDDITKPFDEAGPANFSFEKNELSSTRDIEVDLVVAYLVHERYREKESSQYFLYFQSDTDIQKIDGEDTSSSRSALSLGLLAEYRLGKYEQYYFSNHVISLRPSYTKDAVQESESANIIASWTPIPDLGKNNFFLNMVPVGPYVSVKLNWDARLEGGWVLQEGDQEIFDDNNDYADVGANFNFLVAGAKNSLLERFQWDSNYKKLFSLIADQPNKEYLSSKLRYFINGNFSVGLEFEKGRKGVQFNEVDKWKINFGAKY</sequence>
<dbReference type="AlphaFoldDB" id="A0A9E8KPD9"/>
<name>A0A9E8KPD9_9ALTE</name>